<dbReference type="AlphaFoldDB" id="A0A369T7I8"/>
<evidence type="ECO:0000256" key="5">
    <source>
        <dbReference type="ARBA" id="ARBA00025933"/>
    </source>
</evidence>
<evidence type="ECO:0000256" key="4">
    <source>
        <dbReference type="ARBA" id="ARBA00023143"/>
    </source>
</evidence>
<dbReference type="InterPro" id="IPR019776">
    <property type="entry name" value="Flagellar_basal_body_rod_CS"/>
</dbReference>
<organism evidence="9 10">
    <name type="scientific">Ferruginivarius sediminum</name>
    <dbReference type="NCBI Taxonomy" id="2661937"/>
    <lineage>
        <taxon>Bacteria</taxon>
        <taxon>Pseudomonadati</taxon>
        <taxon>Pseudomonadota</taxon>
        <taxon>Alphaproteobacteria</taxon>
        <taxon>Rhodospirillales</taxon>
        <taxon>Rhodospirillaceae</taxon>
        <taxon>Ferruginivarius</taxon>
    </lineage>
</organism>
<evidence type="ECO:0000313" key="10">
    <source>
        <dbReference type="Proteomes" id="UP000253941"/>
    </source>
</evidence>
<keyword evidence="4 6" id="KW-0975">Bacterial flagellum</keyword>
<evidence type="ECO:0000256" key="2">
    <source>
        <dbReference type="ARBA" id="ARBA00009677"/>
    </source>
</evidence>
<dbReference type="GO" id="GO:0071978">
    <property type="term" value="P:bacterial-type flagellum-dependent swarming motility"/>
    <property type="evidence" value="ECO:0007669"/>
    <property type="project" value="TreeGrafter"/>
</dbReference>
<comment type="subunit">
    <text evidence="5 6">The basal body constitutes a major portion of the flagellar organelle and consists of four rings (L,P,S, and M) mounted on a central rod. The rod consists of about 26 subunits of FlgG in the distal portion, and FlgB, FlgC and FlgF are thought to build up the proximal portion of the rod with about 6 subunits each.</text>
</comment>
<evidence type="ECO:0000313" key="9">
    <source>
        <dbReference type="EMBL" id="RDD60842.1"/>
    </source>
</evidence>
<gene>
    <name evidence="9" type="primary">flgC</name>
    <name evidence="9" type="ORF">DRB17_16045</name>
</gene>
<evidence type="ECO:0000256" key="7">
    <source>
        <dbReference type="SAM" id="MobiDB-lite"/>
    </source>
</evidence>
<reference evidence="9 10" key="1">
    <citation type="submission" date="2018-07" db="EMBL/GenBank/DDBJ databases">
        <title>Venubactetium sediminum gen. nov., sp. nov., isolated from a marine solar saltern.</title>
        <authorList>
            <person name="Wang S."/>
        </authorList>
    </citation>
    <scope>NUCLEOTIDE SEQUENCE [LARGE SCALE GENOMIC DNA]</scope>
    <source>
        <strain evidence="9 10">WD2A32</strain>
    </source>
</reference>
<feature type="domain" description="Flagellar basal-body/hook protein C-terminal" evidence="8">
    <location>
        <begin position="88"/>
        <end position="132"/>
    </location>
</feature>
<keyword evidence="9" id="KW-0969">Cilium</keyword>
<dbReference type="Proteomes" id="UP000253941">
    <property type="component" value="Unassembled WGS sequence"/>
</dbReference>
<name>A0A369T7I8_9PROT</name>
<dbReference type="Pfam" id="PF06429">
    <property type="entry name" value="Flg_bbr_C"/>
    <property type="match status" value="1"/>
</dbReference>
<comment type="caution">
    <text evidence="9">The sequence shown here is derived from an EMBL/GenBank/DDBJ whole genome shotgun (WGS) entry which is preliminary data.</text>
</comment>
<dbReference type="InterPro" id="IPR006299">
    <property type="entry name" value="FlgC"/>
</dbReference>
<proteinExistence type="inferred from homology"/>
<feature type="compositionally biased region" description="Basic and acidic residues" evidence="7">
    <location>
        <begin position="71"/>
        <end position="81"/>
    </location>
</feature>
<protein>
    <recommendedName>
        <fullName evidence="3 6">Flagellar basal-body rod protein FlgC</fullName>
    </recommendedName>
</protein>
<comment type="subcellular location">
    <subcellularLocation>
        <location evidence="1 6">Bacterial flagellum basal body</location>
    </subcellularLocation>
</comment>
<keyword evidence="9" id="KW-0966">Cell projection</keyword>
<dbReference type="PANTHER" id="PTHR30435">
    <property type="entry name" value="FLAGELLAR PROTEIN"/>
    <property type="match status" value="1"/>
</dbReference>
<evidence type="ECO:0000256" key="6">
    <source>
        <dbReference type="RuleBase" id="RU362062"/>
    </source>
</evidence>
<feature type="region of interest" description="Disordered" evidence="7">
    <location>
        <begin position="71"/>
        <end position="92"/>
    </location>
</feature>
<evidence type="ECO:0000259" key="8">
    <source>
        <dbReference type="Pfam" id="PF06429"/>
    </source>
</evidence>
<dbReference type="GO" id="GO:0030694">
    <property type="term" value="C:bacterial-type flagellum basal body, rod"/>
    <property type="evidence" value="ECO:0007669"/>
    <property type="project" value="UniProtKB-UniRule"/>
</dbReference>
<dbReference type="NCBIfam" id="TIGR01395">
    <property type="entry name" value="FlgC"/>
    <property type="match status" value="1"/>
</dbReference>
<sequence>MDLSKTLHIAAAGMKSQGTRLRVLAENMANADSIAQTPDEDPYRRKTVTFENVMNDELGVNQVRIKDVAQDRSPFGREYRPGHPAADQDGYVRTPNVNSLIEMADMREAQRSYEANLKVIEASRSMLQGTISILQ</sequence>
<evidence type="ECO:0000256" key="3">
    <source>
        <dbReference type="ARBA" id="ARBA00017941"/>
    </source>
</evidence>
<accession>A0A369T7I8</accession>
<dbReference type="RefSeq" id="WP_114583238.1">
    <property type="nucleotide sequence ID" value="NZ_QPMH01000019.1"/>
</dbReference>
<comment type="similarity">
    <text evidence="2">Belongs to the flagella basal body rod proteins family.</text>
</comment>
<evidence type="ECO:0000256" key="1">
    <source>
        <dbReference type="ARBA" id="ARBA00004117"/>
    </source>
</evidence>
<dbReference type="InterPro" id="IPR010930">
    <property type="entry name" value="Flg_bb/hook_C_dom"/>
</dbReference>
<keyword evidence="10" id="KW-1185">Reference proteome</keyword>
<dbReference type="PANTHER" id="PTHR30435:SF2">
    <property type="entry name" value="FLAGELLAR BASAL-BODY ROD PROTEIN FLGC"/>
    <property type="match status" value="1"/>
</dbReference>
<dbReference type="EMBL" id="QPMH01000019">
    <property type="protein sequence ID" value="RDD60842.1"/>
    <property type="molecule type" value="Genomic_DNA"/>
</dbReference>
<dbReference type="PROSITE" id="PS00588">
    <property type="entry name" value="FLAGELLA_BB_ROD"/>
    <property type="match status" value="1"/>
</dbReference>
<keyword evidence="9" id="KW-0282">Flagellum</keyword>